<dbReference type="InterPro" id="IPR031340">
    <property type="entry name" value="RsmF_methylt_CI"/>
</dbReference>
<feature type="binding site" evidence="7">
    <location>
        <position position="130"/>
    </location>
    <ligand>
        <name>S-adenosyl-L-methionine</name>
        <dbReference type="ChEBI" id="CHEBI:59789"/>
    </ligand>
</feature>
<dbReference type="InterPro" id="IPR027391">
    <property type="entry name" value="Nol1_Nop2_Fmu_2"/>
</dbReference>
<dbReference type="Pfam" id="PF13636">
    <property type="entry name" value="Methyltranf_PUA"/>
    <property type="match status" value="1"/>
</dbReference>
<dbReference type="CDD" id="cd02440">
    <property type="entry name" value="AdoMet_MTases"/>
    <property type="match status" value="1"/>
</dbReference>
<dbReference type="PROSITE" id="PS51686">
    <property type="entry name" value="SAM_MT_RSMB_NOP"/>
    <property type="match status" value="1"/>
</dbReference>
<evidence type="ECO:0000313" key="10">
    <source>
        <dbReference type="Proteomes" id="UP001529340"/>
    </source>
</evidence>
<evidence type="ECO:0000256" key="7">
    <source>
        <dbReference type="PROSITE-ProRule" id="PRU01023"/>
    </source>
</evidence>
<keyword evidence="6 7" id="KW-0694">RNA-binding</keyword>
<feature type="domain" description="SAM-dependent MTase RsmB/NOP-type" evidence="8">
    <location>
        <begin position="1"/>
        <end position="293"/>
    </location>
</feature>
<evidence type="ECO:0000259" key="8">
    <source>
        <dbReference type="PROSITE" id="PS51686"/>
    </source>
</evidence>
<dbReference type="Pfam" id="PF01189">
    <property type="entry name" value="Methyltr_RsmB-F"/>
    <property type="match status" value="1"/>
</dbReference>
<name>A0ABT7UDP0_9FIRM</name>
<dbReference type="GO" id="GO:0008168">
    <property type="term" value="F:methyltransferase activity"/>
    <property type="evidence" value="ECO:0007669"/>
    <property type="project" value="UniProtKB-KW"/>
</dbReference>
<evidence type="ECO:0000256" key="2">
    <source>
        <dbReference type="ARBA" id="ARBA00022490"/>
    </source>
</evidence>
<dbReference type="Gene3D" id="3.30.70.1170">
    <property type="entry name" value="Sun protein, domain 3"/>
    <property type="match status" value="1"/>
</dbReference>
<dbReference type="RefSeq" id="WP_289608185.1">
    <property type="nucleotide sequence ID" value="NZ_JAUDCG010000042.1"/>
</dbReference>
<sequence length="445" mass="50758">MKEAFLKRMQEYLGEEYPAYLESLKQPRFRGLRVNETRCSTDRFLSIAPWECRPSAICPQSFYIHEEHLGNHPYHLSGVFYLQEPSASSAVEVLDVQRGDWVLDLCAAPGGKSTQIAAKLAHTGFLLSNEIEPKRARVLLSNMERLGFSEYAITNERPQRIADTLKGCFDKVLVDAPCSGEGMFKKHEQAMEDWSEENVRRCALRQQEILRSAYETLRPGGILVYSTCTYAKEENEETVAAFLATYSDMELLDCGVSFGRSGFEQPGIDAAKVRRIFPMDGGEGHFIARMRKKGDAPRIRMRTLPSMKADAYAQAFLKDQLQEPDAYLYTQGTQVYARTQPFVLLEPLKVVRQGILCGESVKKRFEPHQHFYMASVHQSHLLYVHDMDQRECEQFLKGHPIASSQRGFLCMRYQGFPLGFGKGDGTWVKNRYPKGMRIGEQVRLC</sequence>
<dbReference type="PANTHER" id="PTHR22807:SF30">
    <property type="entry name" value="28S RRNA (CYTOSINE(4447)-C(5))-METHYLTRANSFERASE-RELATED"/>
    <property type="match status" value="1"/>
</dbReference>
<comment type="caution">
    <text evidence="9">The sequence shown here is derived from an EMBL/GenBank/DDBJ whole genome shotgun (WGS) entry which is preliminary data.</text>
</comment>
<dbReference type="InterPro" id="IPR001678">
    <property type="entry name" value="MeTrfase_RsmB-F_NOP2_dom"/>
</dbReference>
<dbReference type="InterPro" id="IPR029063">
    <property type="entry name" value="SAM-dependent_MTases_sf"/>
</dbReference>
<keyword evidence="10" id="KW-1185">Reference proteome</keyword>
<protein>
    <submittedName>
        <fullName evidence="9">RsmF rRNA methyltransferase first C-terminal domain-containing protein</fullName>
    </submittedName>
</protein>
<feature type="active site" description="Nucleophile" evidence="7">
    <location>
        <position position="228"/>
    </location>
</feature>
<dbReference type="InterPro" id="IPR031341">
    <property type="entry name" value="Methyltr_RsmF_N"/>
</dbReference>
<dbReference type="EMBL" id="JAUDCG010000042">
    <property type="protein sequence ID" value="MDM8157741.1"/>
    <property type="molecule type" value="Genomic_DNA"/>
</dbReference>
<dbReference type="InterPro" id="IPR018314">
    <property type="entry name" value="RsmB/NOL1/NOP2-like_CS"/>
</dbReference>
<reference evidence="10" key="1">
    <citation type="submission" date="2023-06" db="EMBL/GenBank/DDBJ databases">
        <title>Identification and characterization of horizontal gene transfer across gut microbiota members of farm animals based on homology search.</title>
        <authorList>
            <person name="Zeman M."/>
            <person name="Kubasova T."/>
            <person name="Jahodarova E."/>
            <person name="Nykrynova M."/>
            <person name="Rychlik I."/>
        </authorList>
    </citation>
    <scope>NUCLEOTIDE SEQUENCE [LARGE SCALE GENOMIC DNA]</scope>
    <source>
        <strain evidence="10">ET39</strain>
    </source>
</reference>
<reference evidence="9 10" key="3">
    <citation type="submission" date="2023-06" db="EMBL/GenBank/DDBJ databases">
        <authorList>
            <person name="Zeman M."/>
            <person name="Kubasova T."/>
            <person name="Jahodarova E."/>
            <person name="Nykrynova M."/>
            <person name="Rychlik I."/>
        </authorList>
    </citation>
    <scope>NUCLEOTIDE SEQUENCE [LARGE SCALE GENOMIC DNA]</scope>
    <source>
        <strain evidence="9 10">ET39</strain>
    </source>
</reference>
<feature type="binding site" evidence="7">
    <location>
        <begin position="106"/>
        <end position="112"/>
    </location>
    <ligand>
        <name>S-adenosyl-L-methionine</name>
        <dbReference type="ChEBI" id="CHEBI:59789"/>
    </ligand>
</feature>
<keyword evidence="5 7" id="KW-0949">S-adenosyl-L-methionine</keyword>
<dbReference type="PROSITE" id="PS01153">
    <property type="entry name" value="NOL1_NOP2_SUN"/>
    <property type="match status" value="1"/>
</dbReference>
<dbReference type="Gene3D" id="2.30.130.60">
    <property type="match status" value="1"/>
</dbReference>
<dbReference type="Pfam" id="PF17125">
    <property type="entry name" value="Methyltr_RsmF_N"/>
    <property type="match status" value="1"/>
</dbReference>
<gene>
    <name evidence="9" type="ORF">QUV96_08830</name>
</gene>
<dbReference type="CDD" id="cd21147">
    <property type="entry name" value="RsmF_methylt_CTD1"/>
    <property type="match status" value="1"/>
</dbReference>
<dbReference type="SUPFAM" id="SSF53335">
    <property type="entry name" value="S-adenosyl-L-methionine-dependent methyltransferases"/>
    <property type="match status" value="1"/>
</dbReference>
<dbReference type="Gene3D" id="3.40.50.150">
    <property type="entry name" value="Vaccinia Virus protein VP39"/>
    <property type="match status" value="1"/>
</dbReference>
<keyword evidence="2" id="KW-0963">Cytoplasm</keyword>
<organism evidence="9 10">
    <name type="scientific">Amedibacillus dolichus</name>
    <dbReference type="NCBI Taxonomy" id="31971"/>
    <lineage>
        <taxon>Bacteria</taxon>
        <taxon>Bacillati</taxon>
        <taxon>Bacillota</taxon>
        <taxon>Erysipelotrichia</taxon>
        <taxon>Erysipelotrichales</taxon>
        <taxon>Erysipelotrichaceae</taxon>
        <taxon>Amedibacillus</taxon>
    </lineage>
</organism>
<keyword evidence="4 7" id="KW-0808">Transferase</keyword>
<comment type="caution">
    <text evidence="7">Lacks conserved residue(s) required for the propagation of feature annotation.</text>
</comment>
<evidence type="ECO:0000256" key="5">
    <source>
        <dbReference type="ARBA" id="ARBA00022691"/>
    </source>
</evidence>
<feature type="binding site" evidence="7">
    <location>
        <position position="175"/>
    </location>
    <ligand>
        <name>S-adenosyl-L-methionine</name>
        <dbReference type="ChEBI" id="CHEBI:59789"/>
    </ligand>
</feature>
<evidence type="ECO:0000256" key="6">
    <source>
        <dbReference type="ARBA" id="ARBA00022884"/>
    </source>
</evidence>
<dbReference type="Pfam" id="PF17126">
    <property type="entry name" value="RsmF_methylt_CI"/>
    <property type="match status" value="1"/>
</dbReference>
<evidence type="ECO:0000313" key="9">
    <source>
        <dbReference type="EMBL" id="MDM8157741.1"/>
    </source>
</evidence>
<proteinExistence type="inferred from homology"/>
<reference evidence="9 10" key="2">
    <citation type="submission" date="2023-06" db="EMBL/GenBank/DDBJ databases">
        <title>Identification and characterization of horizontal gene transfer across gut microbiota members of farm animals based on homology search.</title>
        <authorList>
            <person name="Schwarzerova J."/>
            <person name="Nykrynova M."/>
            <person name="Jureckova K."/>
            <person name="Cejkova D."/>
            <person name="Rychlik I."/>
        </authorList>
    </citation>
    <scope>NUCLEOTIDE SEQUENCE [LARGE SCALE GENOMIC DNA]</scope>
    <source>
        <strain evidence="9 10">ET39</strain>
    </source>
</reference>
<accession>A0ABT7UDP0</accession>
<evidence type="ECO:0000256" key="3">
    <source>
        <dbReference type="ARBA" id="ARBA00022603"/>
    </source>
</evidence>
<evidence type="ECO:0000256" key="1">
    <source>
        <dbReference type="ARBA" id="ARBA00007494"/>
    </source>
</evidence>
<keyword evidence="3 7" id="KW-0489">Methyltransferase</keyword>
<dbReference type="PANTHER" id="PTHR22807">
    <property type="entry name" value="NOP2 YEAST -RELATED NOL1/NOP2/FMU SUN DOMAIN-CONTAINING"/>
    <property type="match status" value="1"/>
</dbReference>
<dbReference type="InterPro" id="IPR023267">
    <property type="entry name" value="RCMT"/>
</dbReference>
<dbReference type="GO" id="GO:0032259">
    <property type="term" value="P:methylation"/>
    <property type="evidence" value="ECO:0007669"/>
    <property type="project" value="UniProtKB-KW"/>
</dbReference>
<evidence type="ECO:0000256" key="4">
    <source>
        <dbReference type="ARBA" id="ARBA00022679"/>
    </source>
</evidence>
<dbReference type="PRINTS" id="PR02008">
    <property type="entry name" value="RCMTFAMILY"/>
</dbReference>
<dbReference type="InterPro" id="IPR049560">
    <property type="entry name" value="MeTrfase_RsmB-F_NOP2_cat"/>
</dbReference>
<dbReference type="Proteomes" id="UP001529340">
    <property type="component" value="Unassembled WGS sequence"/>
</dbReference>
<comment type="similarity">
    <text evidence="1 7">Belongs to the class I-like SAM-binding methyltransferase superfamily. RsmB/NOP family.</text>
</comment>